<dbReference type="RefSeq" id="XP_001423976.1">
    <property type="nucleotide sequence ID" value="XM_001423939.1"/>
</dbReference>
<dbReference type="GO" id="GO:0005765">
    <property type="term" value="C:lysosomal membrane"/>
    <property type="evidence" value="ECO:0000318"/>
    <property type="project" value="GO_Central"/>
</dbReference>
<evidence type="ECO:0000256" key="13">
    <source>
        <dbReference type="ARBA" id="ARBA00023228"/>
    </source>
</evidence>
<dbReference type="GO" id="GO:0031902">
    <property type="term" value="C:late endosome membrane"/>
    <property type="evidence" value="ECO:0007669"/>
    <property type="project" value="UniProtKB-SubCell"/>
</dbReference>
<feature type="transmembrane region" description="Helical" evidence="15">
    <location>
        <begin position="244"/>
        <end position="262"/>
    </location>
</feature>
<evidence type="ECO:0000256" key="7">
    <source>
        <dbReference type="ARBA" id="ARBA00022970"/>
    </source>
</evidence>
<name>A0BDG1_PARTE</name>
<dbReference type="eggNOG" id="KOG1305">
    <property type="taxonomic scope" value="Eukaryota"/>
</dbReference>
<gene>
    <name evidence="17" type="ORF">GSPATT00027606001</name>
</gene>
<feature type="transmembrane region" description="Helical" evidence="15">
    <location>
        <begin position="365"/>
        <end position="382"/>
    </location>
</feature>
<keyword evidence="5" id="KW-0479">Metal-binding</keyword>
<evidence type="ECO:0000256" key="10">
    <source>
        <dbReference type="ARBA" id="ARBA00023136"/>
    </source>
</evidence>
<feature type="transmembrane region" description="Helical" evidence="15">
    <location>
        <begin position="173"/>
        <end position="190"/>
    </location>
</feature>
<protein>
    <recommendedName>
        <fullName evidence="16">Amino acid transporter transmembrane domain-containing protein</fullName>
    </recommendedName>
</protein>
<feature type="transmembrane region" description="Helical" evidence="15">
    <location>
        <begin position="64"/>
        <end position="88"/>
    </location>
</feature>
<evidence type="ECO:0000256" key="1">
    <source>
        <dbReference type="ARBA" id="ARBA00004107"/>
    </source>
</evidence>
<proteinExistence type="inferred from homology"/>
<evidence type="ECO:0000256" key="8">
    <source>
        <dbReference type="ARBA" id="ARBA00022989"/>
    </source>
</evidence>
<evidence type="ECO:0000256" key="12">
    <source>
        <dbReference type="ARBA" id="ARBA00023180"/>
    </source>
</evidence>
<keyword evidence="7" id="KW-0029">Amino-acid transport</keyword>
<dbReference type="InParanoid" id="A0BDG1"/>
<keyword evidence="18" id="KW-1185">Reference proteome</keyword>
<dbReference type="GeneID" id="5009760"/>
<keyword evidence="13" id="KW-0458">Lysosome</keyword>
<feature type="domain" description="Amino acid transporter transmembrane" evidence="16">
    <location>
        <begin position="44"/>
        <end position="432"/>
    </location>
</feature>
<evidence type="ECO:0000256" key="14">
    <source>
        <dbReference type="ARBA" id="ARBA00038442"/>
    </source>
</evidence>
<keyword evidence="3" id="KW-0813">Transport</keyword>
<evidence type="ECO:0000256" key="6">
    <source>
        <dbReference type="ARBA" id="ARBA00022753"/>
    </source>
</evidence>
<organism evidence="17 18">
    <name type="scientific">Paramecium tetraurelia</name>
    <dbReference type="NCBI Taxonomy" id="5888"/>
    <lineage>
        <taxon>Eukaryota</taxon>
        <taxon>Sar</taxon>
        <taxon>Alveolata</taxon>
        <taxon>Ciliophora</taxon>
        <taxon>Intramacronucleata</taxon>
        <taxon>Oligohymenophorea</taxon>
        <taxon>Peniculida</taxon>
        <taxon>Parameciidae</taxon>
        <taxon>Paramecium</taxon>
    </lineage>
</organism>
<evidence type="ECO:0000256" key="5">
    <source>
        <dbReference type="ARBA" id="ARBA00022723"/>
    </source>
</evidence>
<dbReference type="PANTHER" id="PTHR22950">
    <property type="entry name" value="AMINO ACID TRANSPORTER"/>
    <property type="match status" value="1"/>
</dbReference>
<dbReference type="GO" id="GO:0046872">
    <property type="term" value="F:metal ion binding"/>
    <property type="evidence" value="ECO:0007669"/>
    <property type="project" value="UniProtKB-KW"/>
</dbReference>
<keyword evidence="10 15" id="KW-0472">Membrane</keyword>
<dbReference type="InterPro" id="IPR013057">
    <property type="entry name" value="AA_transpt_TM"/>
</dbReference>
<dbReference type="GO" id="GO:0003333">
    <property type="term" value="P:amino acid transmembrane transport"/>
    <property type="evidence" value="ECO:0000318"/>
    <property type="project" value="GO_Central"/>
</dbReference>
<feature type="transmembrane region" description="Helical" evidence="15">
    <location>
        <begin position="487"/>
        <end position="506"/>
    </location>
</feature>
<feature type="transmembrane region" description="Helical" evidence="15">
    <location>
        <begin position="122"/>
        <end position="141"/>
    </location>
</feature>
<keyword evidence="12" id="KW-0325">Glycoprotein</keyword>
<dbReference type="GO" id="GO:0015179">
    <property type="term" value="F:L-amino acid transmembrane transporter activity"/>
    <property type="evidence" value="ECO:0000318"/>
    <property type="project" value="GO_Central"/>
</dbReference>
<comment type="subcellular location">
    <subcellularLocation>
        <location evidence="1">Late endosome membrane</location>
        <topology evidence="1">Multi-pass membrane protein</topology>
    </subcellularLocation>
    <subcellularLocation>
        <location evidence="2">Lysosome membrane</location>
        <topology evidence="2">Multi-pass membrane protein</topology>
    </subcellularLocation>
</comment>
<feature type="transmembrane region" description="Helical" evidence="15">
    <location>
        <begin position="202"/>
        <end position="224"/>
    </location>
</feature>
<dbReference type="AlphaFoldDB" id="A0BDG1"/>
<keyword evidence="4 15" id="KW-0812">Transmembrane</keyword>
<reference evidence="17 18" key="1">
    <citation type="journal article" date="2006" name="Nature">
        <title>Global trends of whole-genome duplications revealed by the ciliate Paramecium tetraurelia.</title>
        <authorList>
            <consortium name="Genoscope"/>
            <person name="Aury J.-M."/>
            <person name="Jaillon O."/>
            <person name="Duret L."/>
            <person name="Noel B."/>
            <person name="Jubin C."/>
            <person name="Porcel B.M."/>
            <person name="Segurens B."/>
            <person name="Daubin V."/>
            <person name="Anthouard V."/>
            <person name="Aiach N."/>
            <person name="Arnaiz O."/>
            <person name="Billaut A."/>
            <person name="Beisson J."/>
            <person name="Blanc I."/>
            <person name="Bouhouche K."/>
            <person name="Camara F."/>
            <person name="Duharcourt S."/>
            <person name="Guigo R."/>
            <person name="Gogendeau D."/>
            <person name="Katinka M."/>
            <person name="Keller A.-M."/>
            <person name="Kissmehl R."/>
            <person name="Klotz C."/>
            <person name="Koll F."/>
            <person name="Le Moue A."/>
            <person name="Lepere C."/>
            <person name="Malinsky S."/>
            <person name="Nowacki M."/>
            <person name="Nowak J.K."/>
            <person name="Plattner H."/>
            <person name="Poulain J."/>
            <person name="Ruiz F."/>
            <person name="Serrano V."/>
            <person name="Zagulski M."/>
            <person name="Dessen P."/>
            <person name="Betermier M."/>
            <person name="Weissenbach J."/>
            <person name="Scarpelli C."/>
            <person name="Schachter V."/>
            <person name="Sperling L."/>
            <person name="Meyer E."/>
            <person name="Cohen J."/>
            <person name="Wincker P."/>
        </authorList>
    </citation>
    <scope>NUCLEOTIDE SEQUENCE [LARGE SCALE GENOMIC DNA]</scope>
    <source>
        <strain evidence="17 18">Stock d4-2</strain>
    </source>
</reference>
<keyword evidence="6" id="KW-0967">Endosome</keyword>
<keyword evidence="9" id="KW-0915">Sodium</keyword>
<dbReference type="OMA" id="PWAFTES"/>
<feature type="transmembrane region" description="Helical" evidence="15">
    <location>
        <begin position="283"/>
        <end position="303"/>
    </location>
</feature>
<dbReference type="Proteomes" id="UP000000600">
    <property type="component" value="Unassembled WGS sequence"/>
</dbReference>
<keyword evidence="11" id="KW-1015">Disulfide bond</keyword>
<evidence type="ECO:0000256" key="15">
    <source>
        <dbReference type="SAM" id="Phobius"/>
    </source>
</evidence>
<evidence type="ECO:0000313" key="18">
    <source>
        <dbReference type="Proteomes" id="UP000000600"/>
    </source>
</evidence>
<evidence type="ECO:0000313" key="17">
    <source>
        <dbReference type="EMBL" id="CAK56578.1"/>
    </source>
</evidence>
<evidence type="ECO:0000256" key="4">
    <source>
        <dbReference type="ARBA" id="ARBA00022692"/>
    </source>
</evidence>
<feature type="transmembrane region" description="Helical" evidence="15">
    <location>
        <begin position="323"/>
        <end position="344"/>
    </location>
</feature>
<dbReference type="EMBL" id="CT867987">
    <property type="protein sequence ID" value="CAK56578.1"/>
    <property type="molecule type" value="Genomic_DNA"/>
</dbReference>
<sequence>MAQLAQEAEVSQQIQKVLKQSVSKREKKSLIKSIKKSSIAQTGKASSLQTIISVSNSMVGTSTLVFPVLFCQSGIGLGIMIAIIIGLISCRTTQLLIVHNKTDEMDLPDTLQRVLGSKWKTVFNISNVILLWASGIIYMILICNQLYPLIQIICDNIGIESAQLTEITLSKLSYQWIGIGYTLFILPMFFQKKLGIILQLLPYGIISVFSFILFTIYQGIYMLVTDHQGVVDNLKWFSWDVSTMAGTFALALLIQSMVVPIMKNNMIQQNNNRDIAIGFGWTWFVYCMAGTFGAFAVAGALANNQKQDGKSGSTLLDYYPSDNPLVIVIQVLLFLQLTLVFPVLQFITRSQFFGLIYELERQPKWQFYAFSLTYAITCLIVQCVEVDLSLIISLCGQENLIIFYRAVIGLFQEYIIPIALHLTCLYRKKATQVQNQPNYNQIQASVESTEYLVDQVDFTKFSLNDEEDLKCNDHSGLLKRMPKNLRISLYSFILVIGIAIGIGKLIDIFK</sequence>
<dbReference type="Pfam" id="PF01490">
    <property type="entry name" value="Aa_trans"/>
    <property type="match status" value="1"/>
</dbReference>
<evidence type="ECO:0000259" key="16">
    <source>
        <dbReference type="Pfam" id="PF01490"/>
    </source>
</evidence>
<feature type="transmembrane region" description="Helical" evidence="15">
    <location>
        <begin position="402"/>
        <end position="426"/>
    </location>
</feature>
<accession>A0BDG1</accession>
<dbReference type="STRING" id="5888.A0BDG1"/>
<evidence type="ECO:0000256" key="11">
    <source>
        <dbReference type="ARBA" id="ARBA00023157"/>
    </source>
</evidence>
<keyword evidence="8 15" id="KW-1133">Transmembrane helix</keyword>
<dbReference type="PANTHER" id="PTHR22950:SF244">
    <property type="entry name" value="NEUTRAL AMINO ACID TRANSPORTER 9"/>
    <property type="match status" value="1"/>
</dbReference>
<evidence type="ECO:0000256" key="3">
    <source>
        <dbReference type="ARBA" id="ARBA00022448"/>
    </source>
</evidence>
<evidence type="ECO:0000256" key="9">
    <source>
        <dbReference type="ARBA" id="ARBA00023053"/>
    </source>
</evidence>
<comment type="similarity">
    <text evidence="14">Belongs to the amino acid/polyamine transporter 2 family. SLC38A9 subfamily.</text>
</comment>
<evidence type="ECO:0000256" key="2">
    <source>
        <dbReference type="ARBA" id="ARBA00004155"/>
    </source>
</evidence>
<dbReference type="KEGG" id="ptm:GSPATT00027606001"/>
<dbReference type="OrthoDB" id="302995at2759"/>
<dbReference type="HOGENOM" id="CLU_534703_0_0_1"/>